<gene>
    <name evidence="2" type="ORF">PACLA_8A020430</name>
</gene>
<dbReference type="InterPro" id="IPR041577">
    <property type="entry name" value="RT_RNaseH_2"/>
</dbReference>
<dbReference type="InterPro" id="IPR043128">
    <property type="entry name" value="Rev_trsase/Diguanyl_cyclase"/>
</dbReference>
<dbReference type="Pfam" id="PF17919">
    <property type="entry name" value="RT_RNaseH_2"/>
    <property type="match status" value="1"/>
</dbReference>
<dbReference type="InterPro" id="IPR043502">
    <property type="entry name" value="DNA/RNA_pol_sf"/>
</dbReference>
<dbReference type="PROSITE" id="PS50878">
    <property type="entry name" value="RT_POL"/>
    <property type="match status" value="1"/>
</dbReference>
<evidence type="ECO:0000313" key="2">
    <source>
        <dbReference type="EMBL" id="CAB4010523.1"/>
    </source>
</evidence>
<dbReference type="EMBL" id="CACRXK020006816">
    <property type="protein sequence ID" value="CAB4010523.1"/>
    <property type="molecule type" value="Genomic_DNA"/>
</dbReference>
<dbReference type="PROSITE" id="PS50994">
    <property type="entry name" value="INTEGRASE"/>
    <property type="match status" value="1"/>
</dbReference>
<evidence type="ECO:0000313" key="3">
    <source>
        <dbReference type="Proteomes" id="UP001152795"/>
    </source>
</evidence>
<dbReference type="Gene3D" id="3.10.10.10">
    <property type="entry name" value="HIV Type 1 Reverse Transcriptase, subunit A, domain 1"/>
    <property type="match status" value="1"/>
</dbReference>
<dbReference type="InterPro" id="IPR036397">
    <property type="entry name" value="RNaseH_sf"/>
</dbReference>
<reference evidence="2" key="1">
    <citation type="submission" date="2020-04" db="EMBL/GenBank/DDBJ databases">
        <authorList>
            <person name="Alioto T."/>
            <person name="Alioto T."/>
            <person name="Gomez Garrido J."/>
        </authorList>
    </citation>
    <scope>NUCLEOTIDE SEQUENCE</scope>
    <source>
        <strain evidence="2">A484AB</strain>
    </source>
</reference>
<protein>
    <submittedName>
        <fullName evidence="2">Retrovirus-related Pol poly</fullName>
    </submittedName>
</protein>
<dbReference type="CDD" id="cd01647">
    <property type="entry name" value="RT_LTR"/>
    <property type="match status" value="1"/>
</dbReference>
<dbReference type="InterPro" id="IPR050951">
    <property type="entry name" value="Retrovirus_Pol_polyprotein"/>
</dbReference>
<feature type="region of interest" description="Disordered" evidence="1">
    <location>
        <begin position="663"/>
        <end position="736"/>
    </location>
</feature>
<dbReference type="Gene3D" id="3.30.70.270">
    <property type="match status" value="2"/>
</dbReference>
<organism evidence="2 3">
    <name type="scientific">Paramuricea clavata</name>
    <name type="common">Red gorgonian</name>
    <name type="synonym">Violescent sea-whip</name>
    <dbReference type="NCBI Taxonomy" id="317549"/>
    <lineage>
        <taxon>Eukaryota</taxon>
        <taxon>Metazoa</taxon>
        <taxon>Cnidaria</taxon>
        <taxon>Anthozoa</taxon>
        <taxon>Octocorallia</taxon>
        <taxon>Malacalcyonacea</taxon>
        <taxon>Plexauridae</taxon>
        <taxon>Paramuricea</taxon>
    </lineage>
</organism>
<comment type="caution">
    <text evidence="2">The sequence shown here is derived from an EMBL/GenBank/DDBJ whole genome shotgun (WGS) entry which is preliminary data.</text>
</comment>
<dbReference type="SUPFAM" id="SSF53098">
    <property type="entry name" value="Ribonuclease H-like"/>
    <property type="match status" value="1"/>
</dbReference>
<dbReference type="PANTHER" id="PTHR37984:SF11">
    <property type="entry name" value="INTEGRASE CATALYTIC DOMAIN-CONTAINING PROTEIN"/>
    <property type="match status" value="1"/>
</dbReference>
<evidence type="ECO:0000256" key="1">
    <source>
        <dbReference type="SAM" id="MobiDB-lite"/>
    </source>
</evidence>
<dbReference type="GO" id="GO:0003676">
    <property type="term" value="F:nucleic acid binding"/>
    <property type="evidence" value="ECO:0007669"/>
    <property type="project" value="InterPro"/>
</dbReference>
<proteinExistence type="predicted"/>
<dbReference type="Pfam" id="PF00078">
    <property type="entry name" value="RVT_1"/>
    <property type="match status" value="1"/>
</dbReference>
<dbReference type="InterPro" id="IPR000477">
    <property type="entry name" value="RT_dom"/>
</dbReference>
<feature type="compositionally biased region" description="Basic and acidic residues" evidence="1">
    <location>
        <begin position="669"/>
        <end position="689"/>
    </location>
</feature>
<dbReference type="GO" id="GO:0015074">
    <property type="term" value="P:DNA integration"/>
    <property type="evidence" value="ECO:0007669"/>
    <property type="project" value="InterPro"/>
</dbReference>
<dbReference type="AlphaFoldDB" id="A0A6S7I242"/>
<keyword evidence="3" id="KW-1185">Reference proteome</keyword>
<sequence length="736" mass="83444">MIQCSKKEALQDILKKYPQNFEGLGKLKNHQVKLHIDISVKPVASPARPVPYHLKERIRTEIDKMVAQDVIEEHPPTEPAPWVSNAVIAPKSGGAIRMTLDARNVNKAIQASNLPFPRQEDIKAKLSGAKVFSKMDFKSAFWQLELHPDSRYLTVFHANDKLYRYKRLTMGVEPAQGELNMALQPLFAHIPQAHLIHDDLIVATETDAEHHSTITAVMQAITNAGITLNPSKCTFGATEIEFWGLRIGSAGVRPDPAKVEALKHITPPRSKEELSFQNSFLCMMQSNADFIPNFAQHAAKLRELTKKNSLFTWTKEHHAAYEALIERFTVNTLLEYFDMSKPTFIFTDAHTTGLGAMLAQGDTPESARPIAIASRTTNKAEQRYPQIDLEAVGIDFALRRFRNYTLGSPTDIQGITDHKPLCSIFNGNRKGSIRTERIKLRHQDIRFTKTKEPIKPHRVPEKCWETVAVDLFGPMPSSKHVVVVQDLASRYPAAKLVTSTKADKVIPALTEIYETYGNPDVQISDNGPPFNSIQMQNFAKTKDTKLQKSPPLHPSSNPVETFMRPLGKAMKTGRHSGIPEKESLKNVLKYYRQTPHPATNLPPAAMIFRYGQRLDFPRRHATDEEMSRAREADQKKKMEKNEAFKIIDMNREGNIVKVQQEGSGLTLCRHPDDLKPSKSRPDNREEKQECMQNADIQWPEVIEHDDDDESYCLEKRDTAPPPRRSQRKRTTIPVYK</sequence>
<dbReference type="InterPro" id="IPR001584">
    <property type="entry name" value="Integrase_cat-core"/>
</dbReference>
<accession>A0A6S7I242</accession>
<dbReference type="Gene3D" id="3.30.420.10">
    <property type="entry name" value="Ribonuclease H-like superfamily/Ribonuclease H"/>
    <property type="match status" value="1"/>
</dbReference>
<dbReference type="PANTHER" id="PTHR37984">
    <property type="entry name" value="PROTEIN CBG26694"/>
    <property type="match status" value="1"/>
</dbReference>
<dbReference type="SUPFAM" id="SSF56672">
    <property type="entry name" value="DNA/RNA polymerases"/>
    <property type="match status" value="1"/>
</dbReference>
<dbReference type="Proteomes" id="UP001152795">
    <property type="component" value="Unassembled WGS sequence"/>
</dbReference>
<dbReference type="InterPro" id="IPR012337">
    <property type="entry name" value="RNaseH-like_sf"/>
</dbReference>
<name>A0A6S7I242_PARCT</name>